<organism evidence="2 3">
    <name type="scientific">Metarhizium rileyi (strain RCEF 4871)</name>
    <name type="common">Nomuraea rileyi</name>
    <dbReference type="NCBI Taxonomy" id="1649241"/>
    <lineage>
        <taxon>Eukaryota</taxon>
        <taxon>Fungi</taxon>
        <taxon>Dikarya</taxon>
        <taxon>Ascomycota</taxon>
        <taxon>Pezizomycotina</taxon>
        <taxon>Sordariomycetes</taxon>
        <taxon>Hypocreomycetidae</taxon>
        <taxon>Hypocreales</taxon>
        <taxon>Clavicipitaceae</taxon>
        <taxon>Metarhizium</taxon>
    </lineage>
</organism>
<protein>
    <recommendedName>
        <fullName evidence="4">Phosphatidylglycerol/phosphatidylinositol transfer protein</fullName>
    </recommendedName>
</protein>
<feature type="signal peptide" evidence="1">
    <location>
        <begin position="1"/>
        <end position="15"/>
    </location>
</feature>
<dbReference type="Pfam" id="PF19271">
    <property type="entry name" value="Nis1"/>
    <property type="match status" value="1"/>
</dbReference>
<evidence type="ECO:0000313" key="3">
    <source>
        <dbReference type="Proteomes" id="UP000317257"/>
    </source>
</evidence>
<evidence type="ECO:0008006" key="4">
    <source>
        <dbReference type="Google" id="ProtNLM"/>
    </source>
</evidence>
<evidence type="ECO:0000256" key="1">
    <source>
        <dbReference type="SAM" id="SignalP"/>
    </source>
</evidence>
<dbReference type="InterPro" id="IPR045469">
    <property type="entry name" value="Nis1"/>
</dbReference>
<gene>
    <name evidence="2" type="ORF">ED733_003284</name>
</gene>
<evidence type="ECO:0000313" key="2">
    <source>
        <dbReference type="EMBL" id="TWU72065.1"/>
    </source>
</evidence>
<proteinExistence type="predicted"/>
<keyword evidence="1" id="KW-0732">Signal</keyword>
<sequence>MKLLLFPLLAALTVAQQITIESPRPGTTLHRNRPTNLTVSTQNNGTVQEVSIVLSILPCPDGTCPNAGADLGTIFSAGSFQPTGQPPKQTFSVNIPESFPVGPAELLATHFVLTGAGHAPMLQIAGEIVFVV</sequence>
<name>A0A5C6G2D8_METRR</name>
<reference evidence="3" key="1">
    <citation type="submission" date="2018-12" db="EMBL/GenBank/DDBJ databases">
        <title>The complete genome of Metarhizium rileyi, a key fungal pathogen of Lepidoptera.</title>
        <authorList>
            <person name="Binneck E."/>
            <person name="Lastra C.C.L."/>
            <person name="Sosa-Gomez D.R."/>
        </authorList>
    </citation>
    <scope>NUCLEOTIDE SEQUENCE [LARGE SCALE GENOMIC DNA]</scope>
    <source>
        <strain evidence="3">Cep018-CH2</strain>
    </source>
</reference>
<dbReference type="EMBL" id="SBHS01000033">
    <property type="protein sequence ID" value="TWU72065.1"/>
    <property type="molecule type" value="Genomic_DNA"/>
</dbReference>
<comment type="caution">
    <text evidence="2">The sequence shown here is derived from an EMBL/GenBank/DDBJ whole genome shotgun (WGS) entry which is preliminary data.</text>
</comment>
<dbReference type="Proteomes" id="UP000317257">
    <property type="component" value="Unassembled WGS sequence"/>
</dbReference>
<accession>A0A5C6G2D8</accession>
<dbReference type="AlphaFoldDB" id="A0A5C6G2D8"/>
<feature type="chain" id="PRO_5022802664" description="Phosphatidylglycerol/phosphatidylinositol transfer protein" evidence="1">
    <location>
        <begin position="16"/>
        <end position="132"/>
    </location>
</feature>